<organism evidence="2 3">
    <name type="scientific">Colletotrichum godetiae</name>
    <dbReference type="NCBI Taxonomy" id="1209918"/>
    <lineage>
        <taxon>Eukaryota</taxon>
        <taxon>Fungi</taxon>
        <taxon>Dikarya</taxon>
        <taxon>Ascomycota</taxon>
        <taxon>Pezizomycotina</taxon>
        <taxon>Sordariomycetes</taxon>
        <taxon>Hypocreomycetidae</taxon>
        <taxon>Glomerellales</taxon>
        <taxon>Glomerellaceae</taxon>
        <taxon>Colletotrichum</taxon>
        <taxon>Colletotrichum acutatum species complex</taxon>
    </lineage>
</organism>
<protein>
    <submittedName>
        <fullName evidence="2">Uncharacterized protein</fullName>
    </submittedName>
</protein>
<dbReference type="AlphaFoldDB" id="A0AAJ0ABD8"/>
<dbReference type="Proteomes" id="UP001224890">
    <property type="component" value="Unassembled WGS sequence"/>
</dbReference>
<evidence type="ECO:0000313" key="3">
    <source>
        <dbReference type="Proteomes" id="UP001224890"/>
    </source>
</evidence>
<proteinExistence type="predicted"/>
<evidence type="ECO:0000256" key="1">
    <source>
        <dbReference type="SAM" id="MobiDB-lite"/>
    </source>
</evidence>
<keyword evidence="3" id="KW-1185">Reference proteome</keyword>
<name>A0AAJ0ABD8_9PEZI</name>
<dbReference type="RefSeq" id="XP_060424791.1">
    <property type="nucleotide sequence ID" value="XM_060566820.1"/>
</dbReference>
<sequence>MNCVSRCPGCRDINTGLVDGAKMSLAFHHHTSVAMDHGCMQPGACACGGIHPIPSLGTRSLRNNAYHHQYLPTLLRYSDAVRKLVHDHEMAILRGKRARAGFFRFVSGHQLKLNDVASAQKKQPRSARKSASEGSEDPCQPPGQERELGNCNLRRPLSEAWRLQLDDIGEVVSGFLVFLMFVEYFRWNDGYSSGGAPGLVLSLDCYLAKHSDQ</sequence>
<evidence type="ECO:0000313" key="2">
    <source>
        <dbReference type="EMBL" id="KAK1660027.1"/>
    </source>
</evidence>
<feature type="region of interest" description="Disordered" evidence="1">
    <location>
        <begin position="116"/>
        <end position="149"/>
    </location>
</feature>
<accession>A0AAJ0ABD8</accession>
<reference evidence="2" key="1">
    <citation type="submission" date="2021-06" db="EMBL/GenBank/DDBJ databases">
        <title>Comparative genomics, transcriptomics and evolutionary studies reveal genomic signatures of adaptation to plant cell wall in hemibiotrophic fungi.</title>
        <authorList>
            <consortium name="DOE Joint Genome Institute"/>
            <person name="Baroncelli R."/>
            <person name="Diaz J.F."/>
            <person name="Benocci T."/>
            <person name="Peng M."/>
            <person name="Battaglia E."/>
            <person name="Haridas S."/>
            <person name="Andreopoulos W."/>
            <person name="Labutti K."/>
            <person name="Pangilinan J."/>
            <person name="Floch G.L."/>
            <person name="Makela M.R."/>
            <person name="Henrissat B."/>
            <person name="Grigoriev I.V."/>
            <person name="Crouch J.A."/>
            <person name="De Vries R.P."/>
            <person name="Sukno S.A."/>
            <person name="Thon M.R."/>
        </authorList>
    </citation>
    <scope>NUCLEOTIDE SEQUENCE</scope>
    <source>
        <strain evidence="2">CBS 193.32</strain>
    </source>
</reference>
<comment type="caution">
    <text evidence="2">The sequence shown here is derived from an EMBL/GenBank/DDBJ whole genome shotgun (WGS) entry which is preliminary data.</text>
</comment>
<gene>
    <name evidence="2" type="ORF">BDP55DRAFT_327530</name>
</gene>
<dbReference type="GeneID" id="85451346"/>
<dbReference type="EMBL" id="JAHMHR010000054">
    <property type="protein sequence ID" value="KAK1660027.1"/>
    <property type="molecule type" value="Genomic_DNA"/>
</dbReference>